<gene>
    <name evidence="2" type="ORF">KFL_000200210</name>
</gene>
<feature type="region of interest" description="Disordered" evidence="1">
    <location>
        <begin position="553"/>
        <end position="814"/>
    </location>
</feature>
<feature type="compositionally biased region" description="Basic residues" evidence="1">
    <location>
        <begin position="39"/>
        <end position="48"/>
    </location>
</feature>
<dbReference type="AlphaFoldDB" id="A0A1Y1HNV5"/>
<keyword evidence="3" id="KW-1185">Reference proteome</keyword>
<name>A0A1Y1HNV5_KLENI</name>
<feature type="compositionally biased region" description="Polar residues" evidence="1">
    <location>
        <begin position="1"/>
        <end position="21"/>
    </location>
</feature>
<accession>A0A1Y1HNV5</accession>
<evidence type="ECO:0000313" key="3">
    <source>
        <dbReference type="Proteomes" id="UP000054558"/>
    </source>
</evidence>
<feature type="compositionally biased region" description="Basic and acidic residues" evidence="1">
    <location>
        <begin position="68"/>
        <end position="79"/>
    </location>
</feature>
<feature type="compositionally biased region" description="Low complexity" evidence="1">
    <location>
        <begin position="80"/>
        <end position="94"/>
    </location>
</feature>
<dbReference type="Proteomes" id="UP000054558">
    <property type="component" value="Unassembled WGS sequence"/>
</dbReference>
<sequence>MSPESPRQSAWKANSPGQYSYSRLGAGPELIQTQTSSPQHRHFWHRLKQGFSDSPKPHSSLPTSPKRQPKEGFTREREAAPSPASSPLRLSPEAVHVDNQEASVKASAKLLRTYMKSRSKTQSLCGFLEAAGPVESNDVNEIYAWSWLLLVTASVLRVKKPYRLQLRYLLRVADHVADPGWPVPPTVLLVLCDKLGFFADTSPYVLLRSKERVLLRSLAEKLSSIARTVLEWYFLHQASRVRAALVVGAVRVSFEHEGTELLPAQEIEASLTLAAQRRYTELKGHAEKVTKQIFLAFLTRNVTTELDEQFQRYPSEHFPAVHPVRIAAATFCANLLRELHSLQAASALEMNRDFFTLFESFLELDALANRGPNAPDAQNPEIRISNLHGQPMTPFLAKVCQVLEPYVISWISSLSDQLLRWDQSLVVSLSKQTPLPGSKGKTSRSLRDLFDGIVRIVGSENARLVYRSAPRYAALLDKALCRVILNRTQAITSLCHKALSQAAKQYYLPLPPALKKWRLPATGPVLSPNVCVLLNDMREVRSRFSTLVADITAPARNHPSGPSSPLRIANGSEEPPGSRAPPKPPKDAPAGRAKPGFFSRLWSGRSAGASDGPAERTDGTESGVSEIDRNTTGKKARPSKDPGKQKDERRTSESGGKAERERALVPAAPPRKPERIPSATLLKLEEESLSSIALPKPWKKAAGGEAGGSKPGKNDGSTSLLFREAVARSLSAPERPLQKLHKPAAEEPILRAASVFPDTGSGALERVGVGKAGKKKESMSGRSAGKGAEGARAVENGTEPAEQERIWAEEDASAASTSEERFSVLRMEVEKQYYELVRSVARMITQDFAPFLEGVILGPEPPAPSAHPVPGVRRRSARTDATDFGLALDARRRMKPLLDYIMETFQDERDLMDRSVLRRLARDTWDSSAEALLSLLPSFQTGATNIGGCLQGLAGVDDDSPYSDDGASIDLSSIDEAAPRLKRVGAVSAQMDELFADLIVSVSTSTSDSRKKVSLAPGRGAGVALPANEVPRNVRKLREVLDAFSGVGSAASWSSTSYAR</sequence>
<feature type="region of interest" description="Disordered" evidence="1">
    <location>
        <begin position="1"/>
        <end position="97"/>
    </location>
</feature>
<feature type="compositionally biased region" description="Basic and acidic residues" evidence="1">
    <location>
        <begin position="638"/>
        <end position="663"/>
    </location>
</feature>
<evidence type="ECO:0000313" key="2">
    <source>
        <dbReference type="EMBL" id="GAQ78869.1"/>
    </source>
</evidence>
<proteinExistence type="predicted"/>
<evidence type="ECO:0000256" key="1">
    <source>
        <dbReference type="SAM" id="MobiDB-lite"/>
    </source>
</evidence>
<dbReference type="EMBL" id="DF236969">
    <property type="protein sequence ID" value="GAQ78869.1"/>
    <property type="molecule type" value="Genomic_DNA"/>
</dbReference>
<protein>
    <submittedName>
        <fullName evidence="2">Uncharacterized protein</fullName>
    </submittedName>
</protein>
<reference evidence="2 3" key="1">
    <citation type="journal article" date="2014" name="Nat. Commun.">
        <title>Klebsormidium flaccidum genome reveals primary factors for plant terrestrial adaptation.</title>
        <authorList>
            <person name="Hori K."/>
            <person name="Maruyama F."/>
            <person name="Fujisawa T."/>
            <person name="Togashi T."/>
            <person name="Yamamoto N."/>
            <person name="Seo M."/>
            <person name="Sato S."/>
            <person name="Yamada T."/>
            <person name="Mori H."/>
            <person name="Tajima N."/>
            <person name="Moriyama T."/>
            <person name="Ikeuchi M."/>
            <person name="Watanabe M."/>
            <person name="Wada H."/>
            <person name="Kobayashi K."/>
            <person name="Saito M."/>
            <person name="Masuda T."/>
            <person name="Sasaki-Sekimoto Y."/>
            <person name="Mashiguchi K."/>
            <person name="Awai K."/>
            <person name="Shimojima M."/>
            <person name="Masuda S."/>
            <person name="Iwai M."/>
            <person name="Nobusawa T."/>
            <person name="Narise T."/>
            <person name="Kondo S."/>
            <person name="Saito H."/>
            <person name="Sato R."/>
            <person name="Murakawa M."/>
            <person name="Ihara Y."/>
            <person name="Oshima-Yamada Y."/>
            <person name="Ohtaka K."/>
            <person name="Satoh M."/>
            <person name="Sonobe K."/>
            <person name="Ishii M."/>
            <person name="Ohtani R."/>
            <person name="Kanamori-Sato M."/>
            <person name="Honoki R."/>
            <person name="Miyazaki D."/>
            <person name="Mochizuki H."/>
            <person name="Umetsu J."/>
            <person name="Higashi K."/>
            <person name="Shibata D."/>
            <person name="Kamiya Y."/>
            <person name="Sato N."/>
            <person name="Nakamura Y."/>
            <person name="Tabata S."/>
            <person name="Ida S."/>
            <person name="Kurokawa K."/>
            <person name="Ohta H."/>
        </authorList>
    </citation>
    <scope>NUCLEOTIDE SEQUENCE [LARGE SCALE GENOMIC DNA]</scope>
    <source>
        <strain evidence="2 3">NIES-2285</strain>
    </source>
</reference>
<organism evidence="2 3">
    <name type="scientific">Klebsormidium nitens</name>
    <name type="common">Green alga</name>
    <name type="synonym">Ulothrix nitens</name>
    <dbReference type="NCBI Taxonomy" id="105231"/>
    <lineage>
        <taxon>Eukaryota</taxon>
        <taxon>Viridiplantae</taxon>
        <taxon>Streptophyta</taxon>
        <taxon>Klebsormidiophyceae</taxon>
        <taxon>Klebsormidiales</taxon>
        <taxon>Klebsormidiaceae</taxon>
        <taxon>Klebsormidium</taxon>
    </lineage>
</organism>